<keyword evidence="7 11" id="KW-0418">Kinase</keyword>
<evidence type="ECO:0000256" key="10">
    <source>
        <dbReference type="ARBA" id="ARBA00022977"/>
    </source>
</evidence>
<evidence type="ECO:0000256" key="5">
    <source>
        <dbReference type="ARBA" id="ARBA00022723"/>
    </source>
</evidence>
<dbReference type="GO" id="GO:0000287">
    <property type="term" value="F:magnesium ion binding"/>
    <property type="evidence" value="ECO:0007669"/>
    <property type="project" value="UniProtKB-UniRule"/>
</dbReference>
<dbReference type="EC" id="2.7.1.50" evidence="11"/>
<dbReference type="PRINTS" id="PR01099">
    <property type="entry name" value="HYETHTZKNASE"/>
</dbReference>
<feature type="binding site" evidence="11">
    <location>
        <position position="50"/>
    </location>
    <ligand>
        <name>substrate</name>
    </ligand>
</feature>
<comment type="similarity">
    <text evidence="11">Belongs to the Thz kinase family.</text>
</comment>
<evidence type="ECO:0000256" key="9">
    <source>
        <dbReference type="ARBA" id="ARBA00022842"/>
    </source>
</evidence>
<keyword evidence="5 11" id="KW-0479">Metal-binding</keyword>
<reference evidence="12 13" key="1">
    <citation type="journal article" date="2013" name="Genome Announc.">
        <title>Draft genome sequence of an Actinobacterium, Brachybacterium muris strain UCD-AY4.</title>
        <authorList>
            <person name="Lo J.R."/>
            <person name="Lang J.M."/>
            <person name="Darling A.E."/>
            <person name="Eisen J.A."/>
            <person name="Coil D.A."/>
        </authorList>
    </citation>
    <scope>NUCLEOTIDE SEQUENCE [LARGE SCALE GENOMIC DNA]</scope>
    <source>
        <strain evidence="12 13">UCD-AY4</strain>
    </source>
</reference>
<dbReference type="HOGENOM" id="CLU_019943_0_1_11"/>
<keyword evidence="10 11" id="KW-0784">Thiamine biosynthesis</keyword>
<accession>A0A022KW63</accession>
<name>A0A022KW63_9MICO</name>
<evidence type="ECO:0000256" key="8">
    <source>
        <dbReference type="ARBA" id="ARBA00022840"/>
    </source>
</evidence>
<proteinExistence type="inferred from homology"/>
<dbReference type="AlphaFoldDB" id="A0A022KW63"/>
<comment type="function">
    <text evidence="11">Catalyzes the phosphorylation of the hydroxyl group of 4-methyl-5-beta-hydroxyethylthiazole (THZ).</text>
</comment>
<dbReference type="Proteomes" id="UP000019754">
    <property type="component" value="Unassembled WGS sequence"/>
</dbReference>
<evidence type="ECO:0000256" key="7">
    <source>
        <dbReference type="ARBA" id="ARBA00022777"/>
    </source>
</evidence>
<dbReference type="GO" id="GO:0005524">
    <property type="term" value="F:ATP binding"/>
    <property type="evidence" value="ECO:0007669"/>
    <property type="project" value="UniProtKB-UniRule"/>
</dbReference>
<comment type="caution">
    <text evidence="12">The sequence shown here is derived from an EMBL/GenBank/DDBJ whole genome shotgun (WGS) entry which is preliminary data.</text>
</comment>
<dbReference type="GO" id="GO:0009228">
    <property type="term" value="P:thiamine biosynthetic process"/>
    <property type="evidence" value="ECO:0007669"/>
    <property type="project" value="UniProtKB-KW"/>
</dbReference>
<dbReference type="UniPathway" id="UPA00060">
    <property type="reaction ID" value="UER00139"/>
</dbReference>
<dbReference type="CDD" id="cd01170">
    <property type="entry name" value="THZ_kinase"/>
    <property type="match status" value="1"/>
</dbReference>
<dbReference type="GO" id="GO:0009229">
    <property type="term" value="P:thiamine diphosphate biosynthetic process"/>
    <property type="evidence" value="ECO:0007669"/>
    <property type="project" value="UniProtKB-UniRule"/>
</dbReference>
<dbReference type="RefSeq" id="WP_017823787.1">
    <property type="nucleotide sequence ID" value="NZ_AORC01000015.1"/>
</dbReference>
<gene>
    <name evidence="11" type="primary">thiM</name>
    <name evidence="12" type="ORF">D641_0112205</name>
</gene>
<keyword evidence="6 11" id="KW-0547">Nucleotide-binding</keyword>
<dbReference type="Gene3D" id="3.40.1190.20">
    <property type="match status" value="1"/>
</dbReference>
<comment type="catalytic activity">
    <reaction evidence="1 11">
        <text>5-(2-hydroxyethyl)-4-methylthiazole + ATP = 4-methyl-5-(2-phosphooxyethyl)-thiazole + ADP + H(+)</text>
        <dbReference type="Rhea" id="RHEA:24212"/>
        <dbReference type="ChEBI" id="CHEBI:15378"/>
        <dbReference type="ChEBI" id="CHEBI:17957"/>
        <dbReference type="ChEBI" id="CHEBI:30616"/>
        <dbReference type="ChEBI" id="CHEBI:58296"/>
        <dbReference type="ChEBI" id="CHEBI:456216"/>
        <dbReference type="EC" id="2.7.1.50"/>
    </reaction>
</comment>
<evidence type="ECO:0000256" key="2">
    <source>
        <dbReference type="ARBA" id="ARBA00001946"/>
    </source>
</evidence>
<dbReference type="HAMAP" id="MF_00228">
    <property type="entry name" value="Thz_kinase"/>
    <property type="match status" value="1"/>
</dbReference>
<evidence type="ECO:0000256" key="3">
    <source>
        <dbReference type="ARBA" id="ARBA00004868"/>
    </source>
</evidence>
<dbReference type="EMBL" id="AORC01000015">
    <property type="protein sequence ID" value="EYT48395.1"/>
    <property type="molecule type" value="Genomic_DNA"/>
</dbReference>
<dbReference type="STRING" id="1249481.D641_0112205"/>
<dbReference type="InterPro" id="IPR029056">
    <property type="entry name" value="Ribokinase-like"/>
</dbReference>
<evidence type="ECO:0000256" key="6">
    <source>
        <dbReference type="ARBA" id="ARBA00022741"/>
    </source>
</evidence>
<comment type="cofactor">
    <cofactor evidence="2 11">
        <name>Mg(2+)</name>
        <dbReference type="ChEBI" id="CHEBI:18420"/>
    </cofactor>
</comment>
<dbReference type="Pfam" id="PF02110">
    <property type="entry name" value="HK"/>
    <property type="match status" value="1"/>
</dbReference>
<feature type="binding site" evidence="11">
    <location>
        <position position="198"/>
    </location>
    <ligand>
        <name>substrate</name>
    </ligand>
</feature>
<dbReference type="NCBIfam" id="NF006830">
    <property type="entry name" value="PRK09355.1"/>
    <property type="match status" value="1"/>
</dbReference>
<dbReference type="InterPro" id="IPR000417">
    <property type="entry name" value="Hyethyz_kinase"/>
</dbReference>
<evidence type="ECO:0000256" key="11">
    <source>
        <dbReference type="HAMAP-Rule" id="MF_00228"/>
    </source>
</evidence>
<evidence type="ECO:0000313" key="13">
    <source>
        <dbReference type="Proteomes" id="UP000019754"/>
    </source>
</evidence>
<evidence type="ECO:0000313" key="12">
    <source>
        <dbReference type="EMBL" id="EYT48395.1"/>
    </source>
</evidence>
<keyword evidence="13" id="KW-1185">Reference proteome</keyword>
<comment type="pathway">
    <text evidence="3 11">Cofactor biosynthesis; thiamine diphosphate biosynthesis; 4-methyl-5-(2-phosphoethyl)-thiazole from 5-(2-hydroxyethyl)-4-methylthiazole: step 1/1.</text>
</comment>
<feature type="binding site" evidence="11">
    <location>
        <position position="171"/>
    </location>
    <ligand>
        <name>ATP</name>
        <dbReference type="ChEBI" id="CHEBI:30616"/>
    </ligand>
</feature>
<feature type="binding site" evidence="11">
    <location>
        <position position="125"/>
    </location>
    <ligand>
        <name>ATP</name>
        <dbReference type="ChEBI" id="CHEBI:30616"/>
    </ligand>
</feature>
<keyword evidence="8 11" id="KW-0067">ATP-binding</keyword>
<dbReference type="PIRSF" id="PIRSF000513">
    <property type="entry name" value="Thz_kinase"/>
    <property type="match status" value="1"/>
</dbReference>
<organism evidence="12 13">
    <name type="scientific">Brachybacterium muris UCD-AY4</name>
    <dbReference type="NCBI Taxonomy" id="1249481"/>
    <lineage>
        <taxon>Bacteria</taxon>
        <taxon>Bacillati</taxon>
        <taxon>Actinomycetota</taxon>
        <taxon>Actinomycetes</taxon>
        <taxon>Micrococcales</taxon>
        <taxon>Dermabacteraceae</taxon>
        <taxon>Brachybacterium</taxon>
    </lineage>
</organism>
<protein>
    <recommendedName>
        <fullName evidence="11">Hydroxyethylthiazole kinase</fullName>
        <ecNumber evidence="11">2.7.1.50</ecNumber>
    </recommendedName>
    <alternativeName>
        <fullName evidence="11">4-methyl-5-beta-hydroxyethylthiazole kinase</fullName>
        <shortName evidence="11">TH kinase</shortName>
        <shortName evidence="11">Thz kinase</shortName>
    </alternativeName>
</protein>
<evidence type="ECO:0000256" key="4">
    <source>
        <dbReference type="ARBA" id="ARBA00022679"/>
    </source>
</evidence>
<keyword evidence="9 11" id="KW-0460">Magnesium</keyword>
<dbReference type="SUPFAM" id="SSF53613">
    <property type="entry name" value="Ribokinase-like"/>
    <property type="match status" value="1"/>
</dbReference>
<evidence type="ECO:0000256" key="1">
    <source>
        <dbReference type="ARBA" id="ARBA00001771"/>
    </source>
</evidence>
<sequence length="268" mass="26782">MPPVSLDARTVIEQMEAVRERQPLIQCLTNHVTTGFVANVLLAVGAAPAMVDSAGESEIFAREAADGVLVNLGTPHPAQCDGIRAIDYGADTMPPWVLDPVAVGSLPVRTALAQELLSHSPTVIRGNASEIVALAGSGRGGRGVDSTLGTDEAVTAARDLAARTHGAVAVSGPVDLIVDASSTVRIANGDAMFTEITGGGCALGAVTAAFVAVSPSPLVGAASAAAVYAIAGEKAAGDAAGPGTFAVHLLDALRSLSAADIMSRADIS</sequence>
<dbReference type="GO" id="GO:0004417">
    <property type="term" value="F:hydroxyethylthiazole kinase activity"/>
    <property type="evidence" value="ECO:0007669"/>
    <property type="project" value="UniProtKB-UniRule"/>
</dbReference>
<keyword evidence="4 11" id="KW-0808">Transferase</keyword>
<dbReference type="OrthoDB" id="8909021at2"/>